<sequence>MALELSTATKLLIIFLASFIPISEVRGGIPLAVGWFSNDVAMLGLGMLVAILSNLMIAPFVLYLLKYIDIFIRSSKIVPKQLRKLYTKIIDYVRKRGRKFERYEIPALAVFVAIPLPVTGAWTASLIAFLLGLNKKKALIAIEVGVLGASLIVFTVTYTGVIILKKIFGL</sequence>
<feature type="transmembrane region" description="Helical" evidence="1">
    <location>
        <begin position="105"/>
        <end position="132"/>
    </location>
</feature>
<comment type="caution">
    <text evidence="2">The sequence shown here is derived from an EMBL/GenBank/DDBJ whole genome shotgun (WGS) entry which is preliminary data.</text>
</comment>
<keyword evidence="1" id="KW-0472">Membrane</keyword>
<dbReference type="InterPro" id="IPR009577">
    <property type="entry name" value="Sm_multidrug_ex"/>
</dbReference>
<gene>
    <name evidence="2" type="ORF">ENV14_05075</name>
</gene>
<reference evidence="2" key="1">
    <citation type="journal article" date="2020" name="mSystems">
        <title>Genome- and Community-Level Interaction Insights into Carbon Utilization and Element Cycling Functions of Hydrothermarchaeota in Hydrothermal Sediment.</title>
        <authorList>
            <person name="Zhou Z."/>
            <person name="Liu Y."/>
            <person name="Xu W."/>
            <person name="Pan J."/>
            <person name="Luo Z.H."/>
            <person name="Li M."/>
        </authorList>
    </citation>
    <scope>NUCLEOTIDE SEQUENCE [LARGE SCALE GENOMIC DNA]</scope>
    <source>
        <strain evidence="2">SpSt-732</strain>
    </source>
</reference>
<feature type="transmembrane region" description="Helical" evidence="1">
    <location>
        <begin position="43"/>
        <end position="65"/>
    </location>
</feature>
<keyword evidence="1" id="KW-0812">Transmembrane</keyword>
<dbReference type="AlphaFoldDB" id="A0A7C4FHA8"/>
<dbReference type="PANTHER" id="PTHR36007:SF2">
    <property type="entry name" value="TRANSPORT PROTEIN-RELATED"/>
    <property type="match status" value="1"/>
</dbReference>
<feature type="transmembrane region" description="Helical" evidence="1">
    <location>
        <begin position="138"/>
        <end position="164"/>
    </location>
</feature>
<proteinExistence type="predicted"/>
<evidence type="ECO:0000256" key="1">
    <source>
        <dbReference type="SAM" id="Phobius"/>
    </source>
</evidence>
<evidence type="ECO:0000313" key="2">
    <source>
        <dbReference type="EMBL" id="HGI87749.1"/>
    </source>
</evidence>
<protein>
    <submittedName>
        <fullName evidence="2">Ligand-binding protein SH3</fullName>
    </submittedName>
</protein>
<organism evidence="2">
    <name type="scientific">Ignisphaera aggregans</name>
    <dbReference type="NCBI Taxonomy" id="334771"/>
    <lineage>
        <taxon>Archaea</taxon>
        <taxon>Thermoproteota</taxon>
        <taxon>Thermoprotei</taxon>
        <taxon>Desulfurococcales</taxon>
        <taxon>Desulfurococcaceae</taxon>
        <taxon>Ignisphaera</taxon>
    </lineage>
</organism>
<accession>A0A7C4FHA8</accession>
<dbReference type="Pfam" id="PF06695">
    <property type="entry name" value="Sm_multidrug_ex"/>
    <property type="match status" value="1"/>
</dbReference>
<dbReference type="EMBL" id="DTFF01000043">
    <property type="protein sequence ID" value="HGI87749.1"/>
    <property type="molecule type" value="Genomic_DNA"/>
</dbReference>
<keyword evidence="1" id="KW-1133">Transmembrane helix</keyword>
<name>A0A7C4FHA8_9CREN</name>
<dbReference type="PANTHER" id="PTHR36007">
    <property type="entry name" value="TRANSPORT PROTEIN-RELATED"/>
    <property type="match status" value="1"/>
</dbReference>